<gene>
    <name evidence="1" type="ORF">A11K_0101620</name>
</gene>
<sequence length="75" mass="7186">MEQDMYELSVDEINLVSGGLGVGDFTGAAGAYLGGEAGAEGAMIGLGIGGPIGGAIGAAIGFGIGYYIGRSSVEG</sequence>
<dbReference type="EMBL" id="AKBN01000075">
    <property type="protein sequence ID" value="KFA03753.1"/>
    <property type="molecule type" value="Genomic_DNA"/>
</dbReference>
<dbReference type="AlphaFoldDB" id="A0A836P6G6"/>
<proteinExistence type="predicted"/>
<organism evidence="1">
    <name type="scientific">Xanthomonas vasicola pv. vasculorum NCPPB 890</name>
    <dbReference type="NCBI Taxonomy" id="1184265"/>
    <lineage>
        <taxon>Bacteria</taxon>
        <taxon>Pseudomonadati</taxon>
        <taxon>Pseudomonadota</taxon>
        <taxon>Gammaproteobacteria</taxon>
        <taxon>Lysobacterales</taxon>
        <taxon>Lysobacteraceae</taxon>
        <taxon>Xanthomonas</taxon>
    </lineage>
</organism>
<comment type="caution">
    <text evidence="1">The sequence shown here is derived from an EMBL/GenBank/DDBJ whole genome shotgun (WGS) entry which is preliminary data.</text>
</comment>
<protein>
    <submittedName>
        <fullName evidence="1">Uncharacterized protein</fullName>
    </submittedName>
</protein>
<evidence type="ECO:0000313" key="1">
    <source>
        <dbReference type="EMBL" id="KFA03753.1"/>
    </source>
</evidence>
<reference evidence="1" key="1">
    <citation type="submission" date="2012-05" db="EMBL/GenBank/DDBJ databases">
        <authorList>
            <person name="Studholme D.J."/>
            <person name="Wasukira A."/>
            <person name="Grant M."/>
        </authorList>
    </citation>
    <scope>NUCLEOTIDE SEQUENCE [LARGE SCALE GENOMIC DNA]</scope>
    <source>
        <strain evidence="1">NCPPB 890</strain>
    </source>
</reference>
<accession>A0A836P6G6</accession>
<name>A0A836P6G6_XANVA</name>